<dbReference type="AlphaFoldDB" id="A0A4U5PD00"/>
<protein>
    <submittedName>
        <fullName evidence="1">Uncharacterized protein</fullName>
    </submittedName>
</protein>
<organism evidence="1 2">
    <name type="scientific">Steinernema carpocapsae</name>
    <name type="common">Entomopathogenic nematode</name>
    <dbReference type="NCBI Taxonomy" id="34508"/>
    <lineage>
        <taxon>Eukaryota</taxon>
        <taxon>Metazoa</taxon>
        <taxon>Ecdysozoa</taxon>
        <taxon>Nematoda</taxon>
        <taxon>Chromadorea</taxon>
        <taxon>Rhabditida</taxon>
        <taxon>Tylenchina</taxon>
        <taxon>Panagrolaimomorpha</taxon>
        <taxon>Strongyloidoidea</taxon>
        <taxon>Steinernematidae</taxon>
        <taxon>Steinernema</taxon>
    </lineage>
</organism>
<accession>A0A4U5PD00</accession>
<reference evidence="1 2" key="1">
    <citation type="journal article" date="2015" name="Genome Biol.">
        <title>Comparative genomics of Steinernema reveals deeply conserved gene regulatory networks.</title>
        <authorList>
            <person name="Dillman A.R."/>
            <person name="Macchietto M."/>
            <person name="Porter C.F."/>
            <person name="Rogers A."/>
            <person name="Williams B."/>
            <person name="Antoshechkin I."/>
            <person name="Lee M.M."/>
            <person name="Goodwin Z."/>
            <person name="Lu X."/>
            <person name="Lewis E.E."/>
            <person name="Goodrich-Blair H."/>
            <person name="Stock S.P."/>
            <person name="Adams B.J."/>
            <person name="Sternberg P.W."/>
            <person name="Mortazavi A."/>
        </authorList>
    </citation>
    <scope>NUCLEOTIDE SEQUENCE [LARGE SCALE GENOMIC DNA]</scope>
    <source>
        <strain evidence="1 2">ALL</strain>
    </source>
</reference>
<proteinExistence type="predicted"/>
<evidence type="ECO:0000313" key="1">
    <source>
        <dbReference type="EMBL" id="TKR94103.1"/>
    </source>
</evidence>
<dbReference type="Proteomes" id="UP000298663">
    <property type="component" value="Unassembled WGS sequence"/>
</dbReference>
<keyword evidence="2" id="KW-1185">Reference proteome</keyword>
<comment type="caution">
    <text evidence="1">The sequence shown here is derived from an EMBL/GenBank/DDBJ whole genome shotgun (WGS) entry which is preliminary data.</text>
</comment>
<name>A0A4U5PD00_STECR</name>
<reference evidence="1 2" key="2">
    <citation type="journal article" date="2019" name="G3 (Bethesda)">
        <title>Hybrid Assembly of the Genome of the Entomopathogenic Nematode Steinernema carpocapsae Identifies the X-Chromosome.</title>
        <authorList>
            <person name="Serra L."/>
            <person name="Macchietto M."/>
            <person name="Macias-Munoz A."/>
            <person name="McGill C.J."/>
            <person name="Rodriguez I.M."/>
            <person name="Rodriguez B."/>
            <person name="Murad R."/>
            <person name="Mortazavi A."/>
        </authorList>
    </citation>
    <scope>NUCLEOTIDE SEQUENCE [LARGE SCALE GENOMIC DNA]</scope>
    <source>
        <strain evidence="1 2">ALL</strain>
    </source>
</reference>
<evidence type="ECO:0000313" key="2">
    <source>
        <dbReference type="Proteomes" id="UP000298663"/>
    </source>
</evidence>
<gene>
    <name evidence="1" type="ORF">L596_008434</name>
</gene>
<sequence>MVAVFLNEIPPENRAQHQRKSTKIGRLVRNPLSSCKTSFSQHSKNFQFRREIRVEPPDERKRSWRARGEKPSLPISTPCHTKIAWIWI</sequence>
<dbReference type="EMBL" id="AZBU02000002">
    <property type="protein sequence ID" value="TKR94103.1"/>
    <property type="molecule type" value="Genomic_DNA"/>
</dbReference>